<dbReference type="AlphaFoldDB" id="A0A7V2AZV6"/>
<evidence type="ECO:0000313" key="1">
    <source>
        <dbReference type="EMBL" id="HER95700.1"/>
    </source>
</evidence>
<sequence length="275" mass="29420">MSWEAVAGSNEATAAIIDLVSGAATLPPETSRWKPLKAGRIALPGGYYYIFFAAYLKSTSNVTAVNPQINLFNASGDYSFTGDGTTELALVGAHCFFGPTTPFIYPPAPIRTTGSTVTVAQDVLSFPFSTPFPSEGLTAHFEAELSVLSSELPPSDGQNWHFYNLGTPDTAAGGTYSPFGATVSIIRGELQLDNTAATGSQPVSSSYWRESVQLTLSEETYWRNGVQYATRTQSRPAGMSPSPASIGISVARYAPIWLRRYALVKGIVNPKLLLT</sequence>
<gene>
    <name evidence="1" type="ORF">ENO59_04175</name>
</gene>
<name>A0A7V2AZV6_RHOMR</name>
<dbReference type="EMBL" id="DSGB01000004">
    <property type="protein sequence ID" value="HER95700.1"/>
    <property type="molecule type" value="Genomic_DNA"/>
</dbReference>
<organism evidence="1">
    <name type="scientific">Rhodothermus marinus</name>
    <name type="common">Rhodothermus obamensis</name>
    <dbReference type="NCBI Taxonomy" id="29549"/>
    <lineage>
        <taxon>Bacteria</taxon>
        <taxon>Pseudomonadati</taxon>
        <taxon>Rhodothermota</taxon>
        <taxon>Rhodothermia</taxon>
        <taxon>Rhodothermales</taxon>
        <taxon>Rhodothermaceae</taxon>
        <taxon>Rhodothermus</taxon>
    </lineage>
</organism>
<reference evidence="1" key="1">
    <citation type="journal article" date="2020" name="mSystems">
        <title>Genome- and Community-Level Interaction Insights into Carbon Utilization and Element Cycling Functions of Hydrothermarchaeota in Hydrothermal Sediment.</title>
        <authorList>
            <person name="Zhou Z."/>
            <person name="Liu Y."/>
            <person name="Xu W."/>
            <person name="Pan J."/>
            <person name="Luo Z.H."/>
            <person name="Li M."/>
        </authorList>
    </citation>
    <scope>NUCLEOTIDE SEQUENCE [LARGE SCALE GENOMIC DNA]</scope>
    <source>
        <strain evidence="1">SpSt-143</strain>
    </source>
</reference>
<protein>
    <submittedName>
        <fullName evidence="1">Uncharacterized protein</fullName>
    </submittedName>
</protein>
<accession>A0A7V2AZV6</accession>
<comment type="caution">
    <text evidence="1">The sequence shown here is derived from an EMBL/GenBank/DDBJ whole genome shotgun (WGS) entry which is preliminary data.</text>
</comment>
<proteinExistence type="predicted"/>